<reference evidence="4" key="2">
    <citation type="journal article" date="2021" name="PeerJ">
        <title>Extensive microbial diversity within the chicken gut microbiome revealed by metagenomics and culture.</title>
        <authorList>
            <person name="Gilroy R."/>
            <person name="Ravi A."/>
            <person name="Getino M."/>
            <person name="Pursley I."/>
            <person name="Horton D.L."/>
            <person name="Alikhan N.F."/>
            <person name="Baker D."/>
            <person name="Gharbi K."/>
            <person name="Hall N."/>
            <person name="Watson M."/>
            <person name="Adriaenssens E.M."/>
            <person name="Foster-Nyarko E."/>
            <person name="Jarju S."/>
            <person name="Secka A."/>
            <person name="Antonio M."/>
            <person name="Oren A."/>
            <person name="Chaudhuri R.R."/>
            <person name="La Ragione R."/>
            <person name="Hildebrand F."/>
            <person name="Pallen M.J."/>
        </authorList>
    </citation>
    <scope>NUCLEOTIDE SEQUENCE</scope>
    <source>
        <strain evidence="4">ChiSxjej1B13-7958</strain>
    </source>
</reference>
<dbReference type="PANTHER" id="PTHR37836">
    <property type="entry name" value="LMO1036 PROTEIN"/>
    <property type="match status" value="1"/>
</dbReference>
<evidence type="ECO:0000313" key="5">
    <source>
        <dbReference type="Proteomes" id="UP000824242"/>
    </source>
</evidence>
<dbReference type="Proteomes" id="UP000824242">
    <property type="component" value="Unassembled WGS sequence"/>
</dbReference>
<dbReference type="SUPFAM" id="SSF51445">
    <property type="entry name" value="(Trans)glycosidases"/>
    <property type="match status" value="1"/>
</dbReference>
<dbReference type="Pfam" id="PF16586">
    <property type="entry name" value="DUF5060"/>
    <property type="match status" value="1"/>
</dbReference>
<comment type="caution">
    <text evidence="4">The sequence shown here is derived from an EMBL/GenBank/DDBJ whole genome shotgun (WGS) entry which is preliminary data.</text>
</comment>
<gene>
    <name evidence="4" type="ORF">IAB89_09295</name>
</gene>
<evidence type="ECO:0000313" key="4">
    <source>
        <dbReference type="EMBL" id="HIR47829.1"/>
    </source>
</evidence>
<dbReference type="Gene3D" id="3.20.20.80">
    <property type="entry name" value="Glycosidases"/>
    <property type="match status" value="1"/>
</dbReference>
<reference evidence="4" key="1">
    <citation type="submission" date="2020-10" db="EMBL/GenBank/DDBJ databases">
        <authorList>
            <person name="Gilroy R."/>
        </authorList>
    </citation>
    <scope>NUCLEOTIDE SEQUENCE</scope>
    <source>
        <strain evidence="4">ChiSxjej1B13-7958</strain>
    </source>
</reference>
<dbReference type="Pfam" id="PF13204">
    <property type="entry name" value="Apiosidase"/>
    <property type="match status" value="1"/>
</dbReference>
<evidence type="ECO:0000259" key="1">
    <source>
        <dbReference type="Pfam" id="PF13204"/>
    </source>
</evidence>
<dbReference type="AlphaFoldDB" id="A0A9D1ANV3"/>
<name>A0A9D1ANV3_9FIRM</name>
<protein>
    <submittedName>
        <fullName evidence="4">DUF5060 domain-containing protein</fullName>
    </submittedName>
</protein>
<dbReference type="InterPro" id="IPR032260">
    <property type="entry name" value="DUF5060"/>
</dbReference>
<sequence>MEYPRQVERWGVFEASLPGKTEGNPFTDYTIEAEFVSRDETVRVRGFYDGDGIYRVRFMPSFVGEYTFTISGSFSEQGEQSGAFTAVAAGEDNHGPVRIRGFHFEYEDGTPYHPLGTTAYVWELQGEDVRRRTLEELAKGYFNKIRFCVFPKHYLYNLHDPISFPFEGTPCKIDQTDTELGFRMEVQPGNDWDFTRPNPDHFRNVEQAIRDLGALGVEADLIVMHPYDRWGFSHMTAEQDDLYWRYVVARFAAFRNVWWSLANEYDILTDKTVSDWERYAQILLDEDPYRHPRSIHNCLTPYDHARPWITHCSVQRTDLYKSTEFTDDLRVRFGKPVIFDEVAYEGDIDQGWGNISGQELVRRFWEAALRGGYATHGETFDKPDGVLWWSHGGTLYGESPARIRFLREILAQTPGGGLRRMSASWDELAATAEGIGDTGYYLYYYGFMRPCRRRFSFPEDVTLTAEIIDTWNMTITPAGTHRGSFVIELPRREYMAIRLRRVEP</sequence>
<feature type="domain" description="DUF5060" evidence="2">
    <location>
        <begin position="6"/>
        <end position="71"/>
    </location>
</feature>
<dbReference type="Gene3D" id="2.60.40.10">
    <property type="entry name" value="Immunoglobulins"/>
    <property type="match status" value="1"/>
</dbReference>
<evidence type="ECO:0000259" key="2">
    <source>
        <dbReference type="Pfam" id="PF16586"/>
    </source>
</evidence>
<dbReference type="InterPro" id="IPR013783">
    <property type="entry name" value="Ig-like_fold"/>
</dbReference>
<feature type="domain" description="Apiosidase-like catalytic" evidence="1">
    <location>
        <begin position="103"/>
        <end position="380"/>
    </location>
</feature>
<dbReference type="EMBL" id="DVGZ01000102">
    <property type="protein sequence ID" value="HIR47829.1"/>
    <property type="molecule type" value="Genomic_DNA"/>
</dbReference>
<dbReference type="InterPro" id="IPR041239">
    <property type="entry name" value="DUF5605"/>
</dbReference>
<proteinExistence type="predicted"/>
<feature type="domain" description="DUF5605" evidence="3">
    <location>
        <begin position="437"/>
        <end position="500"/>
    </location>
</feature>
<dbReference type="InterPro" id="IPR025277">
    <property type="entry name" value="Apiosidase-like_cat_dom"/>
</dbReference>
<dbReference type="InterPro" id="IPR017853">
    <property type="entry name" value="GH"/>
</dbReference>
<dbReference type="Pfam" id="PF18310">
    <property type="entry name" value="DUF5605"/>
    <property type="match status" value="1"/>
</dbReference>
<dbReference type="PANTHER" id="PTHR37836:SF2">
    <property type="entry name" value="DUF4038 DOMAIN-CONTAINING PROTEIN"/>
    <property type="match status" value="1"/>
</dbReference>
<organism evidence="4 5">
    <name type="scientific">Candidatus Caccousia avicola</name>
    <dbReference type="NCBI Taxonomy" id="2840721"/>
    <lineage>
        <taxon>Bacteria</taxon>
        <taxon>Bacillati</taxon>
        <taxon>Bacillota</taxon>
        <taxon>Clostridia</taxon>
        <taxon>Eubacteriales</taxon>
        <taxon>Oscillospiraceae</taxon>
        <taxon>Oscillospiraceae incertae sedis</taxon>
        <taxon>Candidatus Caccousia</taxon>
    </lineage>
</organism>
<evidence type="ECO:0000259" key="3">
    <source>
        <dbReference type="Pfam" id="PF18310"/>
    </source>
</evidence>
<accession>A0A9D1ANV3</accession>
<dbReference type="Gene3D" id="2.60.40.3950">
    <property type="match status" value="1"/>
</dbReference>